<evidence type="ECO:0000256" key="5">
    <source>
        <dbReference type="ARBA" id="ARBA00023163"/>
    </source>
</evidence>
<feature type="domain" description="RNA polymerase Rpb2" evidence="8">
    <location>
        <begin position="34"/>
        <end position="99"/>
    </location>
</feature>
<evidence type="ECO:0000259" key="7">
    <source>
        <dbReference type="Pfam" id="PF00562"/>
    </source>
</evidence>
<keyword evidence="2" id="KW-0240">DNA-directed RNA polymerase</keyword>
<dbReference type="Gene3D" id="2.40.270.10">
    <property type="entry name" value="DNA-directed RNA polymerase, subunit 2, domain 6"/>
    <property type="match status" value="1"/>
</dbReference>
<evidence type="ECO:0000256" key="2">
    <source>
        <dbReference type="ARBA" id="ARBA00022478"/>
    </source>
</evidence>
<evidence type="ECO:0000313" key="9">
    <source>
        <dbReference type="EMBL" id="KKL04567.1"/>
    </source>
</evidence>
<reference evidence="9" key="1">
    <citation type="journal article" date="2015" name="Nature">
        <title>Complex archaea that bridge the gap between prokaryotes and eukaryotes.</title>
        <authorList>
            <person name="Spang A."/>
            <person name="Saw J.H."/>
            <person name="Jorgensen S.L."/>
            <person name="Zaremba-Niedzwiedzka K."/>
            <person name="Martijn J."/>
            <person name="Lind A.E."/>
            <person name="van Eijk R."/>
            <person name="Schleper C."/>
            <person name="Guy L."/>
            <person name="Ettema T.J."/>
        </authorList>
    </citation>
    <scope>NUCLEOTIDE SEQUENCE</scope>
</reference>
<dbReference type="EMBL" id="LAZR01044473">
    <property type="protein sequence ID" value="KKL04567.1"/>
    <property type="molecule type" value="Genomic_DNA"/>
</dbReference>
<feature type="non-terminal residue" evidence="9">
    <location>
        <position position="99"/>
    </location>
</feature>
<dbReference type="PANTHER" id="PTHR20856">
    <property type="entry name" value="DNA-DIRECTED RNA POLYMERASE I SUBUNIT 2"/>
    <property type="match status" value="1"/>
</dbReference>
<proteinExistence type="predicted"/>
<comment type="caution">
    <text evidence="9">The sequence shown here is derived from an EMBL/GenBank/DDBJ whole genome shotgun (WGS) entry which is preliminary data.</text>
</comment>
<gene>
    <name evidence="9" type="ORF">LCGC14_2614790</name>
</gene>
<dbReference type="InterPro" id="IPR007120">
    <property type="entry name" value="DNA-dir_RNAP_su2_dom"/>
</dbReference>
<evidence type="ECO:0000256" key="1">
    <source>
        <dbReference type="ARBA" id="ARBA00012418"/>
    </source>
</evidence>
<evidence type="ECO:0000259" key="8">
    <source>
        <dbReference type="Pfam" id="PF04560"/>
    </source>
</evidence>
<accession>A0A0F9ASH0</accession>
<dbReference type="Gene3D" id="3.90.1800.10">
    <property type="entry name" value="RNA polymerase alpha subunit dimerisation domain"/>
    <property type="match status" value="1"/>
</dbReference>
<comment type="catalytic activity">
    <reaction evidence="6">
        <text>RNA(n) + a ribonucleoside 5'-triphosphate = RNA(n+1) + diphosphate</text>
        <dbReference type="Rhea" id="RHEA:21248"/>
        <dbReference type="Rhea" id="RHEA-COMP:14527"/>
        <dbReference type="Rhea" id="RHEA-COMP:17342"/>
        <dbReference type="ChEBI" id="CHEBI:33019"/>
        <dbReference type="ChEBI" id="CHEBI:61557"/>
        <dbReference type="ChEBI" id="CHEBI:140395"/>
        <dbReference type="EC" id="2.7.7.6"/>
    </reaction>
</comment>
<protein>
    <recommendedName>
        <fullName evidence="1">DNA-directed RNA polymerase</fullName>
        <ecNumber evidence="1">2.7.7.6</ecNumber>
    </recommendedName>
</protein>
<dbReference type="GO" id="GO:0032549">
    <property type="term" value="F:ribonucleoside binding"/>
    <property type="evidence" value="ECO:0007669"/>
    <property type="project" value="InterPro"/>
</dbReference>
<dbReference type="InterPro" id="IPR015712">
    <property type="entry name" value="DNA-dir_RNA_pol_su2"/>
</dbReference>
<dbReference type="InterPro" id="IPR007641">
    <property type="entry name" value="RNA_pol_Rpb2_7"/>
</dbReference>
<dbReference type="EC" id="2.7.7.6" evidence="1"/>
<keyword evidence="4" id="KW-0548">Nucleotidyltransferase</keyword>
<evidence type="ECO:0000256" key="3">
    <source>
        <dbReference type="ARBA" id="ARBA00022679"/>
    </source>
</evidence>
<keyword evidence="5" id="KW-0804">Transcription</keyword>
<keyword evidence="3" id="KW-0808">Transferase</keyword>
<dbReference type="GO" id="GO:0003899">
    <property type="term" value="F:DNA-directed RNA polymerase activity"/>
    <property type="evidence" value="ECO:0007669"/>
    <property type="project" value="UniProtKB-EC"/>
</dbReference>
<dbReference type="SUPFAM" id="SSF64484">
    <property type="entry name" value="beta and beta-prime subunits of DNA dependent RNA-polymerase"/>
    <property type="match status" value="1"/>
</dbReference>
<organism evidence="9">
    <name type="scientific">marine sediment metagenome</name>
    <dbReference type="NCBI Taxonomy" id="412755"/>
    <lineage>
        <taxon>unclassified sequences</taxon>
        <taxon>metagenomes</taxon>
        <taxon>ecological metagenomes</taxon>
    </lineage>
</organism>
<dbReference type="Pfam" id="PF04560">
    <property type="entry name" value="RNA_pol_Rpb2_7"/>
    <property type="match status" value="1"/>
</dbReference>
<dbReference type="GO" id="GO:0000428">
    <property type="term" value="C:DNA-directed RNA polymerase complex"/>
    <property type="evidence" value="ECO:0007669"/>
    <property type="project" value="UniProtKB-KW"/>
</dbReference>
<dbReference type="GO" id="GO:0006351">
    <property type="term" value="P:DNA-templated transcription"/>
    <property type="evidence" value="ECO:0007669"/>
    <property type="project" value="InterPro"/>
</dbReference>
<feature type="domain" description="DNA-directed RNA polymerase subunit 2 hybrid-binding" evidence="7">
    <location>
        <begin position="2"/>
        <end position="32"/>
    </location>
</feature>
<dbReference type="InterPro" id="IPR037033">
    <property type="entry name" value="DNA-dir_RNAP_su2_hyb_sf"/>
</dbReference>
<dbReference type="GO" id="GO:0003677">
    <property type="term" value="F:DNA binding"/>
    <property type="evidence" value="ECO:0007669"/>
    <property type="project" value="InterPro"/>
</dbReference>
<dbReference type="AlphaFoldDB" id="A0A0F9ASH0"/>
<dbReference type="FunFam" id="3.90.1800.10:FF:000001">
    <property type="entry name" value="DNA-directed RNA polymerase subunit beta"/>
    <property type="match status" value="1"/>
</dbReference>
<name>A0A0F9ASH0_9ZZZZ</name>
<evidence type="ECO:0000256" key="6">
    <source>
        <dbReference type="ARBA" id="ARBA00048552"/>
    </source>
</evidence>
<evidence type="ECO:0000256" key="4">
    <source>
        <dbReference type="ARBA" id="ARBA00022695"/>
    </source>
</evidence>
<dbReference type="Pfam" id="PF00562">
    <property type="entry name" value="RNA_pol_Rpb2_6"/>
    <property type="match status" value="1"/>
</dbReference>
<sequence length="99" mass="11029">MKLLHLVEDKLHMRSVGPYSLITQQPLGGKAQFGGQRFGEMEVWALEAYGAAHILQEILTIKSDDVLGRSKTYEAIIKGEPIRPPNIPESFGVLVKELK</sequence>